<proteinExistence type="predicted"/>
<evidence type="ECO:0000313" key="1">
    <source>
        <dbReference type="EMBL" id="ARJ05009.1"/>
    </source>
</evidence>
<evidence type="ECO:0000313" key="2">
    <source>
        <dbReference type="Proteomes" id="UP000192775"/>
    </source>
</evidence>
<dbReference type="EMBL" id="CP020715">
    <property type="protein sequence ID" value="ARJ05009.1"/>
    <property type="molecule type" value="Genomic_DNA"/>
</dbReference>
<keyword evidence="2" id="KW-1185">Reference proteome</keyword>
<name>A0A1X9LPG3_9MICO</name>
<protein>
    <submittedName>
        <fullName evidence="1">Uncharacterized protein</fullName>
    </submittedName>
</protein>
<gene>
    <name evidence="1" type="ORF">B5808_07165</name>
</gene>
<dbReference type="AlphaFoldDB" id="A0A1X9LPG3"/>
<reference evidence="1 2" key="1">
    <citation type="submission" date="2017-04" db="EMBL/GenBank/DDBJ databases">
        <authorList>
            <person name="Afonso C.L."/>
            <person name="Miller P.J."/>
            <person name="Scott M.A."/>
            <person name="Spackman E."/>
            <person name="Goraichik I."/>
            <person name="Dimitrov K.M."/>
            <person name="Suarez D.L."/>
            <person name="Swayne D.E."/>
        </authorList>
    </citation>
    <scope>NUCLEOTIDE SEQUENCE [LARGE SCALE GENOMIC DNA]</scope>
    <source>
        <strain evidence="2">XA(T)</strain>
    </source>
</reference>
<dbReference type="Proteomes" id="UP000192775">
    <property type="component" value="Chromosome"/>
</dbReference>
<organism evidence="1 2">
    <name type="scientific">Cnuibacter physcomitrellae</name>
    <dbReference type="NCBI Taxonomy" id="1619308"/>
    <lineage>
        <taxon>Bacteria</taxon>
        <taxon>Bacillati</taxon>
        <taxon>Actinomycetota</taxon>
        <taxon>Actinomycetes</taxon>
        <taxon>Micrococcales</taxon>
        <taxon>Microbacteriaceae</taxon>
        <taxon>Cnuibacter</taxon>
    </lineage>
</organism>
<dbReference type="KEGG" id="cphy:B5808_07165"/>
<accession>A0A1X9LPG3</accession>
<sequence>MTTTTWTRDLILRRRHLHAAIDAAAERTPNEAARLRLDLYTITHDFDVHAVDESELATGFDLIELDLTRAAA</sequence>
<dbReference type="RefSeq" id="WP_085019147.1">
    <property type="nucleotide sequence ID" value="NZ_BMHD01000001.1"/>
</dbReference>